<comment type="caution">
    <text evidence="3">The sequence shown here is derived from an EMBL/GenBank/DDBJ whole genome shotgun (WGS) entry which is preliminary data.</text>
</comment>
<keyword evidence="4" id="KW-1185">Reference proteome</keyword>
<feature type="transmembrane region" description="Helical" evidence="1">
    <location>
        <begin position="2458"/>
        <end position="2483"/>
    </location>
</feature>
<dbReference type="PANTHER" id="PTHR11319:SF35">
    <property type="entry name" value="OUTER MEMBRANE PROTEIN PMPC-RELATED"/>
    <property type="match status" value="1"/>
</dbReference>
<keyword evidence="1" id="KW-0472">Membrane</keyword>
<evidence type="ECO:0000256" key="1">
    <source>
        <dbReference type="SAM" id="Phobius"/>
    </source>
</evidence>
<keyword evidence="1" id="KW-1133">Transmembrane helix</keyword>
<keyword evidence="1" id="KW-0812">Transmembrane</keyword>
<dbReference type="InterPro" id="IPR006212">
    <property type="entry name" value="Furin_repeat"/>
</dbReference>
<feature type="transmembrane region" description="Helical" evidence="1">
    <location>
        <begin position="2322"/>
        <end position="2342"/>
    </location>
</feature>
<accession>A0A8S1N8R9</accession>
<gene>
    <name evidence="3" type="ORF">PSON_ATCC_30995.1.T0530289</name>
</gene>
<dbReference type="CDD" id="cd00064">
    <property type="entry name" value="FU"/>
    <property type="match status" value="1"/>
</dbReference>
<dbReference type="Proteomes" id="UP000692954">
    <property type="component" value="Unassembled WGS sequence"/>
</dbReference>
<feature type="transmembrane region" description="Helical" evidence="1">
    <location>
        <begin position="2262"/>
        <end position="2280"/>
    </location>
</feature>
<evidence type="ECO:0008006" key="5">
    <source>
        <dbReference type="Google" id="ProtNLM"/>
    </source>
</evidence>
<feature type="transmembrane region" description="Helical" evidence="1">
    <location>
        <begin position="2373"/>
        <end position="2397"/>
    </location>
</feature>
<feature type="transmembrane region" description="Helical" evidence="1">
    <location>
        <begin position="2522"/>
        <end position="2548"/>
    </location>
</feature>
<evidence type="ECO:0000313" key="3">
    <source>
        <dbReference type="EMBL" id="CAD8089118.1"/>
    </source>
</evidence>
<evidence type="ECO:0000313" key="4">
    <source>
        <dbReference type="Proteomes" id="UP000692954"/>
    </source>
</evidence>
<dbReference type="PANTHER" id="PTHR11319">
    <property type="entry name" value="G PROTEIN-COUPLED RECEPTOR-RELATED"/>
    <property type="match status" value="1"/>
</dbReference>
<dbReference type="OrthoDB" id="77931at2759"/>
<dbReference type="EMBL" id="CAJJDN010000053">
    <property type="protein sequence ID" value="CAD8089118.1"/>
    <property type="molecule type" value="Genomic_DNA"/>
</dbReference>
<proteinExistence type="predicted"/>
<feature type="transmembrane region" description="Helical" evidence="1">
    <location>
        <begin position="2593"/>
        <end position="2615"/>
    </location>
</feature>
<reference evidence="3" key="1">
    <citation type="submission" date="2021-01" db="EMBL/GenBank/DDBJ databases">
        <authorList>
            <consortium name="Genoscope - CEA"/>
            <person name="William W."/>
        </authorList>
    </citation>
    <scope>NUCLEOTIDE SEQUENCE</scope>
</reference>
<protein>
    <recommendedName>
        <fullName evidence="5">Transmembrane protein</fullName>
    </recommendedName>
</protein>
<keyword evidence="2" id="KW-0732">Signal</keyword>
<name>A0A8S1N8R9_9CILI</name>
<feature type="chain" id="PRO_5035878993" description="Transmembrane protein" evidence="2">
    <location>
        <begin position="22"/>
        <end position="2715"/>
    </location>
</feature>
<sequence length="2715" mass="317010">MMSYCSLHLLIYLTIQYEFQGLDPQNQEYQQIILLKNDDLTINDFLVYGLWSKYNPLSIIKQIGPVGMFESDCFQLHNAISLQNKNLNLIYYDCLNYQTKTISKEIQYITRRNEQYKLNTKIDVFEYENIWYFFGIFQQPKQNKLEILIQSISKIILHKVLQIQYPFSDLELQLTFGGSLIVGYSKIDMIKEGTKFSYFPGSIIIGEYSIEQRQGKFDIETYAMSILGSQAYCQCLQNENSQIPDFDLKQLNENIYLSENLNCDYFFLQGWIKITEIVSSQDEFVYQLIKLTSNFENLELSNQNLSPFQLFYKISNKQHQIIISTYSYTFPSVTLDFSDNPFLIVKEFNIQNELSLWHKLEVQNKENKIDIQISFFEDGNQFSSFIHSFDVFLFKQNQFKLQYGNILQDPVNYINFELRSFVFKNCNQDQEFQYCHYTCKTCNEYSDESCLTCFDDSQRFYQLKSKSCVCPYDSIDVVSCYSLKDSSFELIDDKRIRNQCQHGYFEYEQECLRCPSIIRKDFITCLECVQKPKNWIQYPVCYYDLYTSLDGRVQETKDNIDFNYFVYDGIDLSYTILESSNEVKFTNWLIGYQIKILGFKHFCHFESSECYQCKIVGCERCYFSIQGQKCVQCYQGYQLAGDICIQAIYLSTSLVCISPYYITSTKICKLCPIKNCKYCFEYLDSDLYKCTLYKDFDKFEEESIKVGCALCENNYSFDFTLNVCKQIEPQIQNCQRSFINLEGQEICTLSSINDFSISPQVSNCEKYYSNCLQCILLPDQKILCLICEPGYTNSQSWGGCYQNPEPNANIVIEGEFELQNSWICFYQINITIYDTHITIDPYLQKPKYCFTQNCFTHFKLTLTQSDYYQCFFAYFLNEIDINELQIAYCNMIGVDQITIDLFLNNFSEEFQCVFNFYPLLETNLKNRIASLQFVRLNLASNSLKSLFDLRSFPFEFQNYDQIQISQIRFTNIQNFILVNKKKKIDLDLINMRIEDSSFSGSSIFQTEFFGQITFINVTLLNLNLQNNSLINLELSKFNGVIEIDSLTIQNCVLNNTNLFILANNKITMFAKRIIIDGCQVYNSSFFMFYQNNDHFKNMIHFENIIIQKTFFQTSYFINCFNSFKLIIHEFYFHENDVRMSKIISFDYQLELYQSQTNFNKFIQSQFTTTTSILRQENVICILDNYQCKQNYLQESLLFQIFSIYTNNYVVFNITNIEITDINGPEKIGTNQLKLFKIHGNQLFIKNAKMEKLMNSIAFFIQENQEILIENVVFENRQDMLKIPLSMKCMDKFEKKSTQFLQIVGFSNLVIKNVEIKRQLSFEYSLIEVSFGRQYFNYSFGRILLQNLSFEGNIMLKIKQVDLYSLLSIYSSDEIKILINNITFKQNILHQSVNDPLQTSSGLMSIQTLLSSLEINNLFCYQNALTNSSNSFIQLTSTEINITNYTLISHNMFSKDVWARFFDFQVDLDEDQENINLIIQNSITILNKGGGGQIVAGKFSCINCYFEKILAYQSAIFDIQTYFEGLIILRNLTAKQIQTNLKQTGSGCITIYSQYSILNLSIIGSFFSDIFNRFSSSILTIQPSLQQNTIILNKIDIQNCISLMNQFFSFQFSSLTYKANYVEIIDLKARITEDVYIKYLTQIGIITTTEMQLIMSNSNAVIYVDESKITIKKIFFEGIYLSPIFVFNNPLILKMSNCQIYQIQMFNPSNLIQIFQKKEIESQIQFDSVGIIKSSAFLLKSGLTLKFSEVDYSITGCKLYKNSTQKYYQISISDILKEFKNYAQKSNSLIYISMKSNNHSVAFSNINIQKNNCTYCSSGIVFFEIDNLQSLRIRNFFCIQNQIAEYGCIHILSNNQIYPKISIKTSNFINNKGGQGVALMADYSLLQLDFCKILYNQANFFGGGIYLSAINNDFKIKKSIILFNNAREGGGVFLNGDNRLNAKNFIQSYILQNKATLYGNDVVEAPDHIALFINGKEMISQPYILNNTQTNILNIKPYKIIEQGNLLITNVLMLPSNQQIYSYLIYQPKYLGYLNYISDFTLYFKNSRNEWLQNIFNSTCIVSQLRMYGQEFTNLDQPQEKANIKFDIQNNNFNLGQISFTLNPYQQQSGKSLIYLSCKLANSNKNFDYVIQTKGLKCQLGEFFIEDGCQICQSLQGFYSVTYNAIKCSVFDKTKFQSISSNQLQLLKGYWRPNFLSDSTDYCFKNPNFCIGGWKVGNDLCSLGHIGGLCEECDVYNIRGDGEFFKTQSDNMCLSCFGDQDSILPFIMTSFWALISTILTLKSIKETNLLFTKFKLSQKHFSIIFKLNQDLESIFFKMLLNYVWIYSVIFTFNITFSFSFIFVNEASNTTYFMANNLDCYLSIFNQESLIYSRIITMLFLIFLQFLIILILSLIYFYLTKQRIFPYETISNTLIYLYVSNFGGLIKMFCSVLSKREISALSFIQGDVSLEFGSQIHLQWIYVLIIPGLVLFCIAIPFFLFILMYKLKSQFDTIKLRKHICYLFNEYDNSNYFWEQIKLTKKTIIILVLTYFETQIFLKTSLLGLCLLLYQLLTVKHKPYILKSLNHLDLESGQICSITIFLASTKYVCEQENNLFFSMMLQIIIIILCIKLCYPFLQGILIVYQKKYQIQVLNLLDKFFSKIKKNSSLSNIFQQLLKKLEFKETRRKNNLIKLKLLLTNQVNIRKQISLTTKISIESKINQDLQSQSKMGLTKFTN</sequence>
<evidence type="ECO:0000256" key="2">
    <source>
        <dbReference type="SAM" id="SignalP"/>
    </source>
</evidence>
<organism evidence="3 4">
    <name type="scientific">Paramecium sonneborni</name>
    <dbReference type="NCBI Taxonomy" id="65129"/>
    <lineage>
        <taxon>Eukaryota</taxon>
        <taxon>Sar</taxon>
        <taxon>Alveolata</taxon>
        <taxon>Ciliophora</taxon>
        <taxon>Intramacronucleata</taxon>
        <taxon>Oligohymenophorea</taxon>
        <taxon>Peniculida</taxon>
        <taxon>Parameciidae</taxon>
        <taxon>Paramecium</taxon>
    </lineage>
</organism>
<feature type="signal peptide" evidence="2">
    <location>
        <begin position="1"/>
        <end position="21"/>
    </location>
</feature>
<feature type="transmembrane region" description="Helical" evidence="1">
    <location>
        <begin position="2413"/>
        <end position="2432"/>
    </location>
</feature>